<evidence type="ECO:0000313" key="13">
    <source>
        <dbReference type="RefSeq" id="XP_028130677.1"/>
    </source>
</evidence>
<dbReference type="InterPro" id="IPR016286">
    <property type="entry name" value="FUC_metazoa-typ"/>
</dbReference>
<dbReference type="OrthoDB" id="6039950at2759"/>
<dbReference type="InterPro" id="IPR013780">
    <property type="entry name" value="Glyco_hydro_b"/>
</dbReference>
<keyword evidence="5 10" id="KW-0378">Hydrolase</keyword>
<sequence length="461" mass="52758">MTNKKLLLTFLFALICASRAQYKADWDSLDSRPLPSWFDEAKIGIFLHWGVFSVPSFSSEWFWSYWSSGDSEVVNYLKNYYSPNWKYQNFAKDFTAEFYDPNEWAEIFANSGAKYIVLTSKHHEGYCLWPSKYSYSWNAQDVGPGRDILGELATAVRAKNLKFGLYHSYYEWFNQLYLADKANGYKTQDFVDRKTDPELRELVNTYKPSVIWADGDWDAPDTYWKSKEFLAWLYNESPVKDEVVVNDRWGSGIPCTHGGFFSCQDRYNPGTLQQHKWENAMTIDHKSWGFRRNAKLSDYMTIEELLYQLVSTVSCGGNLLMNVGPTKDGIIAPIFQQRLKDLGTWLSINGDSIYSTRPWTSQNDSLTNGVWYTSKGSDVYAISLQWPKDSILDLGSAIDLFKNTNTSVHLLGHESGEALKWTLGASSVTINFPDKAQVSSEWAYVLKIVPGASVVYGQNKI</sequence>
<evidence type="ECO:0000256" key="1">
    <source>
        <dbReference type="ARBA" id="ARBA00004071"/>
    </source>
</evidence>
<comment type="similarity">
    <text evidence="2 10">Belongs to the glycosyl hydrolase 29 family.</text>
</comment>
<feature type="domain" description="Alpha-L-fucosidase C-terminal" evidence="12">
    <location>
        <begin position="362"/>
        <end position="448"/>
    </location>
</feature>
<dbReference type="Pfam" id="PF16757">
    <property type="entry name" value="Fucosidase_C"/>
    <property type="match status" value="1"/>
</dbReference>
<dbReference type="InterPro" id="IPR031919">
    <property type="entry name" value="Fucosidase_C"/>
</dbReference>
<reference evidence="13" key="1">
    <citation type="submission" date="2025-08" db="UniProtKB">
        <authorList>
            <consortium name="RefSeq"/>
        </authorList>
    </citation>
    <scope>IDENTIFICATION</scope>
    <source>
        <tissue evidence="13">Whole insect</tissue>
    </source>
</reference>
<dbReference type="GO" id="GO:0016139">
    <property type="term" value="P:glycoside catabolic process"/>
    <property type="evidence" value="ECO:0007669"/>
    <property type="project" value="TreeGrafter"/>
</dbReference>
<evidence type="ECO:0000256" key="4">
    <source>
        <dbReference type="ARBA" id="ARBA00022729"/>
    </source>
</evidence>
<evidence type="ECO:0000256" key="7">
    <source>
        <dbReference type="ARBA" id="ARBA00023295"/>
    </source>
</evidence>
<organism evidence="13">
    <name type="scientific">Diabrotica virgifera virgifera</name>
    <name type="common">western corn rootworm</name>
    <dbReference type="NCBI Taxonomy" id="50390"/>
    <lineage>
        <taxon>Eukaryota</taxon>
        <taxon>Metazoa</taxon>
        <taxon>Ecdysozoa</taxon>
        <taxon>Arthropoda</taxon>
        <taxon>Hexapoda</taxon>
        <taxon>Insecta</taxon>
        <taxon>Pterygota</taxon>
        <taxon>Neoptera</taxon>
        <taxon>Endopterygota</taxon>
        <taxon>Coleoptera</taxon>
        <taxon>Polyphaga</taxon>
        <taxon>Cucujiformia</taxon>
        <taxon>Chrysomeloidea</taxon>
        <taxon>Chrysomelidae</taxon>
        <taxon>Galerucinae</taxon>
        <taxon>Diabroticina</taxon>
        <taxon>Diabroticites</taxon>
        <taxon>Diabrotica</taxon>
    </lineage>
</organism>
<dbReference type="GO" id="GO:0004560">
    <property type="term" value="F:alpha-L-fucosidase activity"/>
    <property type="evidence" value="ECO:0007669"/>
    <property type="project" value="UniProtKB-EC"/>
</dbReference>
<evidence type="ECO:0000256" key="9">
    <source>
        <dbReference type="ARBA" id="ARBA00081661"/>
    </source>
</evidence>
<gene>
    <name evidence="13" type="primary">LOC114326481</name>
</gene>
<dbReference type="InterPro" id="IPR057739">
    <property type="entry name" value="Glyco_hydro_29_N"/>
</dbReference>
<dbReference type="Gene3D" id="3.20.20.80">
    <property type="entry name" value="Glycosidases"/>
    <property type="match status" value="1"/>
</dbReference>
<dbReference type="AlphaFoldDB" id="A0A6P7F755"/>
<dbReference type="GO" id="GO:0006004">
    <property type="term" value="P:fucose metabolic process"/>
    <property type="evidence" value="ECO:0007669"/>
    <property type="project" value="InterPro"/>
</dbReference>
<dbReference type="FunFam" id="3.20.20.80:FF:000027">
    <property type="entry name" value="Alpha-L-fucosidase"/>
    <property type="match status" value="1"/>
</dbReference>
<keyword evidence="6" id="KW-0325">Glycoprotein</keyword>
<dbReference type="PANTHER" id="PTHR10030">
    <property type="entry name" value="ALPHA-L-FUCOSIDASE"/>
    <property type="match status" value="1"/>
</dbReference>
<dbReference type="GO" id="GO:0005764">
    <property type="term" value="C:lysosome"/>
    <property type="evidence" value="ECO:0007669"/>
    <property type="project" value="TreeGrafter"/>
</dbReference>
<evidence type="ECO:0000256" key="8">
    <source>
        <dbReference type="ARBA" id="ARBA00074133"/>
    </source>
</evidence>
<dbReference type="SUPFAM" id="SSF51445">
    <property type="entry name" value="(Trans)glycosidases"/>
    <property type="match status" value="1"/>
</dbReference>
<feature type="domain" description="Glycoside hydrolase family 29 N-terminal" evidence="11">
    <location>
        <begin position="18"/>
        <end position="351"/>
    </location>
</feature>
<dbReference type="RefSeq" id="XP_028130677.1">
    <property type="nucleotide sequence ID" value="XM_028274876.1"/>
</dbReference>
<dbReference type="InterPro" id="IPR000933">
    <property type="entry name" value="Glyco_hydro_29"/>
</dbReference>
<dbReference type="Pfam" id="PF01120">
    <property type="entry name" value="Alpha_L_fucos"/>
    <property type="match status" value="1"/>
</dbReference>
<evidence type="ECO:0000256" key="5">
    <source>
        <dbReference type="ARBA" id="ARBA00022801"/>
    </source>
</evidence>
<evidence type="ECO:0000259" key="12">
    <source>
        <dbReference type="Pfam" id="PF16757"/>
    </source>
</evidence>
<evidence type="ECO:0000256" key="6">
    <source>
        <dbReference type="ARBA" id="ARBA00023180"/>
    </source>
</evidence>
<dbReference type="EC" id="3.2.1.51" evidence="3"/>
<accession>A0A6P7F755</accession>
<protein>
    <recommendedName>
        <fullName evidence="8">Putative alpha-L-fucosidase</fullName>
        <ecNumber evidence="3">3.2.1.51</ecNumber>
    </recommendedName>
    <alternativeName>
        <fullName evidence="9">Alpha-L-fucoside fucohydrolase</fullName>
    </alternativeName>
</protein>
<keyword evidence="7 10" id="KW-0326">Glycosidase</keyword>
<evidence type="ECO:0000256" key="3">
    <source>
        <dbReference type="ARBA" id="ARBA00012662"/>
    </source>
</evidence>
<evidence type="ECO:0000259" key="11">
    <source>
        <dbReference type="Pfam" id="PF01120"/>
    </source>
</evidence>
<feature type="signal peptide" evidence="10">
    <location>
        <begin position="1"/>
        <end position="20"/>
    </location>
</feature>
<dbReference type="SMART" id="SM00812">
    <property type="entry name" value="Alpha_L_fucos"/>
    <property type="match status" value="1"/>
</dbReference>
<keyword evidence="4 10" id="KW-0732">Signal</keyword>
<dbReference type="PIRSF" id="PIRSF001092">
    <property type="entry name" value="Alpha-L-fucosidase"/>
    <property type="match status" value="1"/>
</dbReference>
<dbReference type="Gene3D" id="2.60.40.1180">
    <property type="entry name" value="Golgi alpha-mannosidase II"/>
    <property type="match status" value="1"/>
</dbReference>
<dbReference type="PRINTS" id="PR00741">
    <property type="entry name" value="GLHYDRLASE29"/>
</dbReference>
<comment type="function">
    <text evidence="1">Alpha-L-fucosidase is responsible for hydrolyzing the alpha-1,6-linked fucose joined to the reducing-end N-acetylglucosamine of the carbohydrate moieties of glycoproteins.</text>
</comment>
<proteinExistence type="inferred from homology"/>
<evidence type="ECO:0000256" key="2">
    <source>
        <dbReference type="ARBA" id="ARBA00007951"/>
    </source>
</evidence>
<name>A0A6P7F755_DIAVI</name>
<feature type="chain" id="PRO_5028556872" description="Putative alpha-L-fucosidase" evidence="10">
    <location>
        <begin position="21"/>
        <end position="461"/>
    </location>
</feature>
<evidence type="ECO:0000256" key="10">
    <source>
        <dbReference type="PIRNR" id="PIRNR001092"/>
    </source>
</evidence>
<dbReference type="InterPro" id="IPR017853">
    <property type="entry name" value="GH"/>
</dbReference>
<dbReference type="PANTHER" id="PTHR10030:SF37">
    <property type="entry name" value="ALPHA-L-FUCOSIDASE-RELATED"/>
    <property type="match status" value="1"/>
</dbReference>